<sequence length="77" mass="8412">MLCFRNQECSVSEIKNALFFLVTWRTSFLVSSKLALSFSPNGHSSSETRSLSYKAAIPGSPLANTISIRSVVTLKKG</sequence>
<organism evidence="1 2">
    <name type="scientific">Brassica napus</name>
    <name type="common">Rape</name>
    <dbReference type="NCBI Taxonomy" id="3708"/>
    <lineage>
        <taxon>Eukaryota</taxon>
        <taxon>Viridiplantae</taxon>
        <taxon>Streptophyta</taxon>
        <taxon>Embryophyta</taxon>
        <taxon>Tracheophyta</taxon>
        <taxon>Spermatophyta</taxon>
        <taxon>Magnoliopsida</taxon>
        <taxon>eudicotyledons</taxon>
        <taxon>Gunneridae</taxon>
        <taxon>Pentapetalae</taxon>
        <taxon>rosids</taxon>
        <taxon>malvids</taxon>
        <taxon>Brassicales</taxon>
        <taxon>Brassicaceae</taxon>
        <taxon>Brassiceae</taxon>
        <taxon>Brassica</taxon>
    </lineage>
</organism>
<proteinExistence type="predicted"/>
<reference evidence="1 2" key="1">
    <citation type="submission" date="2021-05" db="EMBL/GenBank/DDBJ databases">
        <title>Genome Assembly of Synthetic Allotetraploid Brassica napus Reveals Homoeologous Exchanges between Subgenomes.</title>
        <authorList>
            <person name="Davis J.T."/>
        </authorList>
    </citation>
    <scope>NUCLEOTIDE SEQUENCE [LARGE SCALE GENOMIC DNA]</scope>
    <source>
        <strain evidence="2">cv. Da-Ae</strain>
        <tissue evidence="1">Seedling</tissue>
    </source>
</reference>
<dbReference type="EMBL" id="JAGKQM010002759">
    <property type="protein sequence ID" value="KAH0847099.1"/>
    <property type="molecule type" value="Genomic_DNA"/>
</dbReference>
<evidence type="ECO:0000313" key="1">
    <source>
        <dbReference type="EMBL" id="KAH0847099.1"/>
    </source>
</evidence>
<accession>A0ABQ7WYJ4</accession>
<evidence type="ECO:0000313" key="2">
    <source>
        <dbReference type="Proteomes" id="UP000824890"/>
    </source>
</evidence>
<name>A0ABQ7WYJ4_BRANA</name>
<comment type="caution">
    <text evidence="1">The sequence shown here is derived from an EMBL/GenBank/DDBJ whole genome shotgun (WGS) entry which is preliminary data.</text>
</comment>
<gene>
    <name evidence="1" type="ORF">HID58_091790</name>
</gene>
<dbReference type="Proteomes" id="UP000824890">
    <property type="component" value="Unassembled WGS sequence"/>
</dbReference>
<protein>
    <submittedName>
        <fullName evidence="1">Uncharacterized protein</fullName>
    </submittedName>
</protein>
<keyword evidence="2" id="KW-1185">Reference proteome</keyword>